<evidence type="ECO:0000313" key="2">
    <source>
        <dbReference type="Proteomes" id="UP001055811"/>
    </source>
</evidence>
<proteinExistence type="predicted"/>
<dbReference type="EMBL" id="CM042011">
    <property type="protein sequence ID" value="KAI3768338.1"/>
    <property type="molecule type" value="Genomic_DNA"/>
</dbReference>
<reference evidence="1 2" key="2">
    <citation type="journal article" date="2022" name="Mol. Ecol. Resour.">
        <title>The genomes of chicory, endive, great burdock and yacon provide insights into Asteraceae paleo-polyploidization history and plant inulin production.</title>
        <authorList>
            <person name="Fan W."/>
            <person name="Wang S."/>
            <person name="Wang H."/>
            <person name="Wang A."/>
            <person name="Jiang F."/>
            <person name="Liu H."/>
            <person name="Zhao H."/>
            <person name="Xu D."/>
            <person name="Zhang Y."/>
        </authorList>
    </citation>
    <scope>NUCLEOTIDE SEQUENCE [LARGE SCALE GENOMIC DNA]</scope>
    <source>
        <strain evidence="2">cv. Punajuju</strain>
        <tissue evidence="1">Leaves</tissue>
    </source>
</reference>
<dbReference type="Proteomes" id="UP001055811">
    <property type="component" value="Linkage Group LG03"/>
</dbReference>
<sequence length="451" mass="50978">MRVAFFKYERLKVDNYTRDTCSAFIKRSHLLYADTGTPDTSCHVFPTATVVPSFSFIDRLKLEIQSFVVGEGANLKKTPPFRLVQYACRSVPKEASIALQSSLSKKSVCDHRPTSPSSRRLHPVAATYNDRTSCSSLWIAFAVDRKRRYSRHLPSPFHYTQNSTITSLLHLLESRNRSGVIAINGKSPGLAYSKRGVHSKMVFLFDHQPKVRHPNPIRQPVGDIIILIGNWYIRNHTALRHALDAGRDLGMPDGVLINSKGPYRYNNTLVKDGIDHETINVEQGRPNLIGVHIHYEGYSVLPMAIGQDTIVAIRKHDAGESEKLLRIANVIDKYTMCTYPVYPIQEIDLSSRIIDGDIILFVGIRASKNMLNQYGWMLVRQLDLMLLLMEQFRQKEVAQLTSGAGTLGLTKFLLVLKKKSGSAKRNRPDPLKKLGHPRELKCLYMAKAQKQ</sequence>
<name>A0ACB9FAE6_CICIN</name>
<organism evidence="1 2">
    <name type="scientific">Cichorium intybus</name>
    <name type="common">Chicory</name>
    <dbReference type="NCBI Taxonomy" id="13427"/>
    <lineage>
        <taxon>Eukaryota</taxon>
        <taxon>Viridiplantae</taxon>
        <taxon>Streptophyta</taxon>
        <taxon>Embryophyta</taxon>
        <taxon>Tracheophyta</taxon>
        <taxon>Spermatophyta</taxon>
        <taxon>Magnoliopsida</taxon>
        <taxon>eudicotyledons</taxon>
        <taxon>Gunneridae</taxon>
        <taxon>Pentapetalae</taxon>
        <taxon>asterids</taxon>
        <taxon>campanulids</taxon>
        <taxon>Asterales</taxon>
        <taxon>Asteraceae</taxon>
        <taxon>Cichorioideae</taxon>
        <taxon>Cichorieae</taxon>
        <taxon>Cichoriinae</taxon>
        <taxon>Cichorium</taxon>
    </lineage>
</organism>
<keyword evidence="2" id="KW-1185">Reference proteome</keyword>
<protein>
    <submittedName>
        <fullName evidence="1">Uncharacterized protein</fullName>
    </submittedName>
</protein>
<evidence type="ECO:0000313" key="1">
    <source>
        <dbReference type="EMBL" id="KAI3768338.1"/>
    </source>
</evidence>
<accession>A0ACB9FAE6</accession>
<comment type="caution">
    <text evidence="1">The sequence shown here is derived from an EMBL/GenBank/DDBJ whole genome shotgun (WGS) entry which is preliminary data.</text>
</comment>
<gene>
    <name evidence="1" type="ORF">L2E82_18926</name>
</gene>
<reference evidence="2" key="1">
    <citation type="journal article" date="2022" name="Mol. Ecol. Resour.">
        <title>The genomes of chicory, endive, great burdock and yacon provide insights into Asteraceae palaeo-polyploidization history and plant inulin production.</title>
        <authorList>
            <person name="Fan W."/>
            <person name="Wang S."/>
            <person name="Wang H."/>
            <person name="Wang A."/>
            <person name="Jiang F."/>
            <person name="Liu H."/>
            <person name="Zhao H."/>
            <person name="Xu D."/>
            <person name="Zhang Y."/>
        </authorList>
    </citation>
    <scope>NUCLEOTIDE SEQUENCE [LARGE SCALE GENOMIC DNA]</scope>
    <source>
        <strain evidence="2">cv. Punajuju</strain>
    </source>
</reference>